<reference evidence="2 3" key="1">
    <citation type="submission" date="2017-10" db="EMBL/GenBank/DDBJ databases">
        <title>Comparative genomics in systemic dimorphic fungi from Ajellomycetaceae.</title>
        <authorList>
            <person name="Munoz J.F."/>
            <person name="Mcewen J.G."/>
            <person name="Clay O.K."/>
            <person name="Cuomo C.A."/>
        </authorList>
    </citation>
    <scope>NUCLEOTIDE SEQUENCE [LARGE SCALE GENOMIC DNA]</scope>
    <source>
        <strain evidence="2 3">UAMH4076</strain>
    </source>
</reference>
<proteinExistence type="predicted"/>
<dbReference type="AlphaFoldDB" id="A0A2B7ZQU5"/>
<evidence type="ECO:0000313" key="2">
    <source>
        <dbReference type="EMBL" id="PGH35751.1"/>
    </source>
</evidence>
<protein>
    <submittedName>
        <fullName evidence="2">Uncharacterized protein</fullName>
    </submittedName>
</protein>
<sequence length="98" mass="11017">MNNFMPAATTGSRPASTERHRQSPTPQGDIPSSTMSSDSLHGTPTLLEDYSRIMHQHTQRQIERLPPTDMQEGNDRNRNTNRSPRVSPHNKQNPNPSS</sequence>
<feature type="region of interest" description="Disordered" evidence="1">
    <location>
        <begin position="1"/>
        <end position="98"/>
    </location>
</feature>
<dbReference type="VEuPathDB" id="FungiDB:EMCG_03814"/>
<keyword evidence="3" id="KW-1185">Reference proteome</keyword>
<dbReference type="Proteomes" id="UP000226031">
    <property type="component" value="Unassembled WGS sequence"/>
</dbReference>
<comment type="caution">
    <text evidence="2">The sequence shown here is derived from an EMBL/GenBank/DDBJ whole genome shotgun (WGS) entry which is preliminary data.</text>
</comment>
<evidence type="ECO:0000313" key="3">
    <source>
        <dbReference type="Proteomes" id="UP000226031"/>
    </source>
</evidence>
<dbReference type="EMBL" id="PDND01000017">
    <property type="protein sequence ID" value="PGH35751.1"/>
    <property type="molecule type" value="Genomic_DNA"/>
</dbReference>
<name>A0A2B7ZQU5_9EURO</name>
<gene>
    <name evidence="2" type="ORF">GX50_01464</name>
</gene>
<feature type="compositionally biased region" description="Polar residues" evidence="1">
    <location>
        <begin position="80"/>
        <end position="98"/>
    </location>
</feature>
<feature type="compositionally biased region" description="Polar residues" evidence="1">
    <location>
        <begin position="23"/>
        <end position="42"/>
    </location>
</feature>
<organism evidence="2 3">
    <name type="scientific">[Emmonsia] crescens</name>
    <dbReference type="NCBI Taxonomy" id="73230"/>
    <lineage>
        <taxon>Eukaryota</taxon>
        <taxon>Fungi</taxon>
        <taxon>Dikarya</taxon>
        <taxon>Ascomycota</taxon>
        <taxon>Pezizomycotina</taxon>
        <taxon>Eurotiomycetes</taxon>
        <taxon>Eurotiomycetidae</taxon>
        <taxon>Onygenales</taxon>
        <taxon>Ajellomycetaceae</taxon>
        <taxon>Emergomyces</taxon>
    </lineage>
</organism>
<evidence type="ECO:0000256" key="1">
    <source>
        <dbReference type="SAM" id="MobiDB-lite"/>
    </source>
</evidence>
<accession>A0A2B7ZQU5</accession>
<feature type="compositionally biased region" description="Polar residues" evidence="1">
    <location>
        <begin position="1"/>
        <end position="15"/>
    </location>
</feature>